<evidence type="ECO:0000256" key="9">
    <source>
        <dbReference type="ARBA" id="ARBA00023303"/>
    </source>
</evidence>
<evidence type="ECO:0000256" key="11">
    <source>
        <dbReference type="SAM" id="MobiDB-lite"/>
    </source>
</evidence>
<dbReference type="PANTHER" id="PTHR46480">
    <property type="entry name" value="F20B24.22"/>
    <property type="match status" value="1"/>
</dbReference>
<sequence>MSKRWISMGRGKAREEGSSLKKLAAGSLTFVKAYSSGQASSAIDGLEDELEAEIQREKQTVATAGFASSCLQQNNLGEVSPANIYLGLKYTATAELMYSPLIDKLCILWRYRGSKVLRSKYVLLMIVLLNIVDCALVLGELVLDLNHVKNIITDTETMSLTFQQNLSYRYPERFRVEDSRLGLQRAYNTVLQGKLTWYAKNNNTNTNNRTKHRDASTQTTPGVQGTDLSDSKPNRTRESLGSVQTKGRTRRSIGDDPGSVVPKIQVQENSLEESLASAFHGLSLFIVVVLLTETSLKVVCFGKHFFNQKLEVFDACIVLASFTVDFVFVNGMAADDIQDFVFILAFMLPWGVIRVVNSLVVAVRDHEHFRLKLLYTQKKKVEQENKQLRQDKDKYSEQLDSMRRLCLAEGIEDWKIQQTIARQPMKSGKGIMGSFASLALGALGGHKSNGSSFWNLLATPKLRRGKSEEWEGKTGVQTKEDTRSLRYTDRVWTVAGTSDLHKKNKKARSLSHQSTVDSDPGTPTIIKGRLKAIKRFLRRQDPIDNASFSSIDTAEKDSKCSLNNITPSENSSPPISFEFDSMDDIDHHVSCSPACEIINEVSREVSYTDSHSYCDRRESTKSCSEPNEEESAYMRRNSSKKSIREPRRASSKRRREGLSMRRCESNPEEDSGTTVERIIYDIPDESKEETPETSRKVLFYNNSDDLLENRSTETIIAHSDIESETNNRDTSATHACPLKQVSHSVSENVTKPNETAITDHHKNENADDKTEENKIDSKEKKLFESNFEKVPHVSETSYKPKFDRRLIPNVPRTLSIKPYSALRTPHSVFSKIKRNENNAMCNGHVPSIKQSQIVNNNNQVICDTDIQTVVKHKLQRGRSVNEENTLNKESSEHSLCRVCGKCKEPEAHGYDATCTCTQDIVLHSDSVLCKETGGEINLTGDCSSKTGNSCDDVDVCDDDDVLHPLLQQ</sequence>
<dbReference type="InterPro" id="IPR031846">
    <property type="entry name" value="Hvcn1"/>
</dbReference>
<feature type="transmembrane region" description="Helical" evidence="12">
    <location>
        <begin position="121"/>
        <end position="139"/>
    </location>
</feature>
<organism evidence="13 14">
    <name type="scientific">Magallana gigas</name>
    <name type="common">Pacific oyster</name>
    <name type="synonym">Crassostrea gigas</name>
    <dbReference type="NCBI Taxonomy" id="29159"/>
    <lineage>
        <taxon>Eukaryota</taxon>
        <taxon>Metazoa</taxon>
        <taxon>Spiralia</taxon>
        <taxon>Lophotrochozoa</taxon>
        <taxon>Mollusca</taxon>
        <taxon>Bivalvia</taxon>
        <taxon>Autobranchia</taxon>
        <taxon>Pteriomorphia</taxon>
        <taxon>Ostreida</taxon>
        <taxon>Ostreoidea</taxon>
        <taxon>Ostreidae</taxon>
        <taxon>Magallana</taxon>
    </lineage>
</organism>
<dbReference type="PANTHER" id="PTHR46480:SF1">
    <property type="entry name" value="VOLTAGE-GATED HYDROGEN CHANNEL 1"/>
    <property type="match status" value="1"/>
</dbReference>
<keyword evidence="5" id="KW-0851">Voltage-gated channel</keyword>
<proteinExistence type="predicted"/>
<dbReference type="EnsemblMetazoa" id="G6877.2">
    <property type="protein sequence ID" value="G6877.2:cds"/>
    <property type="gene ID" value="G6877"/>
</dbReference>
<feature type="region of interest" description="Disordered" evidence="11">
    <location>
        <begin position="201"/>
        <end position="259"/>
    </location>
</feature>
<keyword evidence="10" id="KW-0175">Coiled coil</keyword>
<feature type="coiled-coil region" evidence="10">
    <location>
        <begin position="371"/>
        <end position="405"/>
    </location>
</feature>
<evidence type="ECO:0000256" key="7">
    <source>
        <dbReference type="ARBA" id="ARBA00023065"/>
    </source>
</evidence>
<comment type="subcellular location">
    <subcellularLocation>
        <location evidence="1">Cell membrane</location>
        <topology evidence="1">Multi-pass membrane protein</topology>
    </subcellularLocation>
</comment>
<evidence type="ECO:0000256" key="1">
    <source>
        <dbReference type="ARBA" id="ARBA00004651"/>
    </source>
</evidence>
<name>A0A8W8NMB5_MAGGI</name>
<keyword evidence="7" id="KW-0406">Ion transport</keyword>
<evidence type="ECO:0000256" key="6">
    <source>
        <dbReference type="ARBA" id="ARBA00022989"/>
    </source>
</evidence>
<keyword evidence="2" id="KW-0813">Transport</keyword>
<feature type="compositionally biased region" description="Basic and acidic residues" evidence="11">
    <location>
        <begin position="757"/>
        <end position="775"/>
    </location>
</feature>
<evidence type="ECO:0000256" key="4">
    <source>
        <dbReference type="ARBA" id="ARBA00022692"/>
    </source>
</evidence>
<evidence type="ECO:0000256" key="5">
    <source>
        <dbReference type="ARBA" id="ARBA00022882"/>
    </source>
</evidence>
<evidence type="ECO:0000313" key="13">
    <source>
        <dbReference type="EnsemblMetazoa" id="G6877.2:cds"/>
    </source>
</evidence>
<evidence type="ECO:0000313" key="14">
    <source>
        <dbReference type="Proteomes" id="UP000005408"/>
    </source>
</evidence>
<dbReference type="Proteomes" id="UP000005408">
    <property type="component" value="Unassembled WGS sequence"/>
</dbReference>
<feature type="region of interest" description="Disordered" evidence="11">
    <location>
        <begin position="615"/>
        <end position="676"/>
    </location>
</feature>
<dbReference type="GO" id="GO:0034702">
    <property type="term" value="C:monoatomic ion channel complex"/>
    <property type="evidence" value="ECO:0007669"/>
    <property type="project" value="UniProtKB-KW"/>
</dbReference>
<feature type="compositionally biased region" description="Basic and acidic residues" evidence="11">
    <location>
        <begin position="656"/>
        <end position="665"/>
    </location>
</feature>
<keyword evidence="4 12" id="KW-0812">Transmembrane</keyword>
<keyword evidence="9" id="KW-0407">Ion channel</keyword>
<keyword evidence="14" id="KW-1185">Reference proteome</keyword>
<reference evidence="13" key="1">
    <citation type="submission" date="2022-08" db="UniProtKB">
        <authorList>
            <consortium name="EnsemblMetazoa"/>
        </authorList>
    </citation>
    <scope>IDENTIFICATION</scope>
    <source>
        <strain evidence="13">05x7-T-G4-1.051#20</strain>
    </source>
</reference>
<feature type="region of interest" description="Disordered" evidence="11">
    <location>
        <begin position="503"/>
        <end position="523"/>
    </location>
</feature>
<evidence type="ECO:0000256" key="2">
    <source>
        <dbReference type="ARBA" id="ARBA00022448"/>
    </source>
</evidence>
<dbReference type="AlphaFoldDB" id="A0A8W8NMB5"/>
<evidence type="ECO:0000256" key="3">
    <source>
        <dbReference type="ARBA" id="ARBA00022475"/>
    </source>
</evidence>
<evidence type="ECO:0000256" key="12">
    <source>
        <dbReference type="SAM" id="Phobius"/>
    </source>
</evidence>
<feature type="compositionally biased region" description="Basic and acidic residues" evidence="11">
    <location>
        <begin position="229"/>
        <end position="238"/>
    </location>
</feature>
<dbReference type="GO" id="GO:0005886">
    <property type="term" value="C:plasma membrane"/>
    <property type="evidence" value="ECO:0007669"/>
    <property type="project" value="UniProtKB-SubCell"/>
</dbReference>
<feature type="compositionally biased region" description="Polar residues" evidence="11">
    <location>
        <begin position="216"/>
        <end position="228"/>
    </location>
</feature>
<evidence type="ECO:0000256" key="8">
    <source>
        <dbReference type="ARBA" id="ARBA00023136"/>
    </source>
</evidence>
<evidence type="ECO:0008006" key="15">
    <source>
        <dbReference type="Google" id="ProtNLM"/>
    </source>
</evidence>
<feature type="region of interest" description="Disordered" evidence="11">
    <location>
        <begin position="743"/>
        <end position="775"/>
    </location>
</feature>
<keyword evidence="8 12" id="KW-0472">Membrane</keyword>
<accession>A0A8W8NMB5</accession>
<protein>
    <recommendedName>
        <fullName evidence="15">Voltage-gated hydrogen channel 1</fullName>
    </recommendedName>
</protein>
<dbReference type="InterPro" id="IPR027359">
    <property type="entry name" value="Volt_channel_dom_sf"/>
</dbReference>
<evidence type="ECO:0000256" key="10">
    <source>
        <dbReference type="SAM" id="Coils"/>
    </source>
</evidence>
<keyword evidence="6 12" id="KW-1133">Transmembrane helix</keyword>
<keyword evidence="3" id="KW-1003">Cell membrane</keyword>
<dbReference type="GO" id="GO:0030171">
    <property type="term" value="F:voltage-gated proton channel activity"/>
    <property type="evidence" value="ECO:0007669"/>
    <property type="project" value="InterPro"/>
</dbReference>
<feature type="compositionally biased region" description="Polar residues" evidence="11">
    <location>
        <begin position="743"/>
        <end position="756"/>
    </location>
</feature>
<dbReference type="Gene3D" id="1.20.120.350">
    <property type="entry name" value="Voltage-gated potassium channels. Chain C"/>
    <property type="match status" value="1"/>
</dbReference>